<dbReference type="PANTHER" id="PTHR31223">
    <property type="entry name" value="LOG FAMILY PROTEIN YJL055W"/>
    <property type="match status" value="1"/>
</dbReference>
<dbReference type="InterPro" id="IPR031100">
    <property type="entry name" value="LOG_fam"/>
</dbReference>
<accession>A0A285RQH7</accession>
<dbReference type="RefSeq" id="WP_097173894.1">
    <property type="nucleotide sequence ID" value="NZ_OBML01000002.1"/>
</dbReference>
<dbReference type="STRING" id="538381.GCA_001696535_03427"/>
<dbReference type="PANTHER" id="PTHR31223:SF70">
    <property type="entry name" value="LOG FAMILY PROTEIN YJL055W"/>
    <property type="match status" value="1"/>
</dbReference>
<keyword evidence="3" id="KW-0378">Hydrolase</keyword>
<keyword evidence="5" id="KW-1185">Reference proteome</keyword>
<dbReference type="GO" id="GO:0008714">
    <property type="term" value="F:AMP nucleosidase activity"/>
    <property type="evidence" value="ECO:0007669"/>
    <property type="project" value="UniProtKB-EC"/>
</dbReference>
<dbReference type="GO" id="GO:0009691">
    <property type="term" value="P:cytokinin biosynthetic process"/>
    <property type="evidence" value="ECO:0007669"/>
    <property type="project" value="UniProtKB-UniRule"/>
</dbReference>
<dbReference type="Proteomes" id="UP000219331">
    <property type="component" value="Unassembled WGS sequence"/>
</dbReference>
<organism evidence="4 5">
    <name type="scientific">Stappia indica</name>
    <dbReference type="NCBI Taxonomy" id="538381"/>
    <lineage>
        <taxon>Bacteria</taxon>
        <taxon>Pseudomonadati</taxon>
        <taxon>Pseudomonadota</taxon>
        <taxon>Alphaproteobacteria</taxon>
        <taxon>Hyphomicrobiales</taxon>
        <taxon>Stappiaceae</taxon>
        <taxon>Stappia</taxon>
    </lineage>
</organism>
<sequence>MKHDHTSPCGEGETRRLKTVCVYCGTGEGADPAYMEAARELGRMLAAEGLGLVYGGGSLGLMGAVANAALEAGGHVTGVIPAFLEEREVMMQEVSELVVTSDMHERKRTMFERADGFVALPGGIGTLEEVVEMLTWGQLGQHCKPVVLADIGGFWRPLVDLLAHMRGEGFIRAGFEVDYRVANSIAEVLPALRRPAGAGEGATEAGVADLEKL</sequence>
<gene>
    <name evidence="4" type="ORF">SAMN05421512_10280</name>
</gene>
<dbReference type="SUPFAM" id="SSF102405">
    <property type="entry name" value="MCP/YpsA-like"/>
    <property type="match status" value="1"/>
</dbReference>
<dbReference type="OrthoDB" id="9801098at2"/>
<comment type="catalytic activity">
    <reaction evidence="1">
        <text>AMP + H2O = D-ribose 5-phosphate + adenine</text>
        <dbReference type="Rhea" id="RHEA:20129"/>
        <dbReference type="ChEBI" id="CHEBI:15377"/>
        <dbReference type="ChEBI" id="CHEBI:16708"/>
        <dbReference type="ChEBI" id="CHEBI:78346"/>
        <dbReference type="ChEBI" id="CHEBI:456215"/>
        <dbReference type="EC" id="3.2.2.4"/>
    </reaction>
</comment>
<dbReference type="InterPro" id="IPR005269">
    <property type="entry name" value="LOG"/>
</dbReference>
<dbReference type="Gene3D" id="3.40.50.450">
    <property type="match status" value="1"/>
</dbReference>
<comment type="similarity">
    <text evidence="2 3">Belongs to the LOG family.</text>
</comment>
<keyword evidence="3" id="KW-0203">Cytokinin biosynthesis</keyword>
<dbReference type="EMBL" id="OBML01000002">
    <property type="protein sequence ID" value="SOB95969.1"/>
    <property type="molecule type" value="Genomic_DNA"/>
</dbReference>
<evidence type="ECO:0000256" key="2">
    <source>
        <dbReference type="ARBA" id="ARBA00006763"/>
    </source>
</evidence>
<dbReference type="GO" id="GO:0005829">
    <property type="term" value="C:cytosol"/>
    <property type="evidence" value="ECO:0007669"/>
    <property type="project" value="TreeGrafter"/>
</dbReference>
<dbReference type="EC" id="3.2.2.n1" evidence="3"/>
<dbReference type="AlphaFoldDB" id="A0A285RQH7"/>
<dbReference type="NCBIfam" id="TIGR00730">
    <property type="entry name" value="Rossman fold protein, TIGR00730 family"/>
    <property type="match status" value="1"/>
</dbReference>
<evidence type="ECO:0000313" key="5">
    <source>
        <dbReference type="Proteomes" id="UP000219331"/>
    </source>
</evidence>
<name>A0A285RQH7_9HYPH</name>
<evidence type="ECO:0000256" key="3">
    <source>
        <dbReference type="RuleBase" id="RU363015"/>
    </source>
</evidence>
<reference evidence="4 5" key="1">
    <citation type="submission" date="2017-08" db="EMBL/GenBank/DDBJ databases">
        <authorList>
            <person name="de Groot N.N."/>
        </authorList>
    </citation>
    <scope>NUCLEOTIDE SEQUENCE [LARGE SCALE GENOMIC DNA]</scope>
    <source>
        <strain evidence="4 5">USBA 352</strain>
    </source>
</reference>
<evidence type="ECO:0000313" key="4">
    <source>
        <dbReference type="EMBL" id="SOB95969.1"/>
    </source>
</evidence>
<evidence type="ECO:0000256" key="1">
    <source>
        <dbReference type="ARBA" id="ARBA00000274"/>
    </source>
</evidence>
<protein>
    <recommendedName>
        <fullName evidence="3">Cytokinin riboside 5'-monophosphate phosphoribohydrolase</fullName>
        <ecNumber evidence="3">3.2.2.n1</ecNumber>
    </recommendedName>
</protein>
<proteinExistence type="inferred from homology"/>
<dbReference type="Pfam" id="PF03641">
    <property type="entry name" value="Lysine_decarbox"/>
    <property type="match status" value="1"/>
</dbReference>